<feature type="transmembrane region" description="Helical" evidence="10">
    <location>
        <begin position="439"/>
        <end position="455"/>
    </location>
</feature>
<dbReference type="AlphaFoldDB" id="A0A2T9Y0E4"/>
<evidence type="ECO:0000256" key="9">
    <source>
        <dbReference type="SAM" id="MobiDB-lite"/>
    </source>
</evidence>
<dbReference type="Pfam" id="PF07885">
    <property type="entry name" value="Ion_trans_2"/>
    <property type="match status" value="2"/>
</dbReference>
<keyword evidence="4 10" id="KW-1133">Transmembrane helix</keyword>
<dbReference type="GO" id="GO:0015271">
    <property type="term" value="F:outward rectifier potassium channel activity"/>
    <property type="evidence" value="ECO:0007669"/>
    <property type="project" value="TreeGrafter"/>
</dbReference>
<dbReference type="PRINTS" id="PR01333">
    <property type="entry name" value="2POREKCHANEL"/>
</dbReference>
<dbReference type="InterPro" id="IPR003280">
    <property type="entry name" value="2pore_dom_K_chnl"/>
</dbReference>
<dbReference type="Proteomes" id="UP000245699">
    <property type="component" value="Unassembled WGS sequence"/>
</dbReference>
<dbReference type="PANTHER" id="PTHR11003:SF291">
    <property type="entry name" value="IP11374P"/>
    <property type="match status" value="1"/>
</dbReference>
<dbReference type="GO" id="GO:0022841">
    <property type="term" value="F:potassium ion leak channel activity"/>
    <property type="evidence" value="ECO:0007669"/>
    <property type="project" value="TreeGrafter"/>
</dbReference>
<evidence type="ECO:0000256" key="2">
    <source>
        <dbReference type="ARBA" id="ARBA00022448"/>
    </source>
</evidence>
<feature type="region of interest" description="Disordered" evidence="9">
    <location>
        <begin position="529"/>
        <end position="555"/>
    </location>
</feature>
<organism evidence="12 13">
    <name type="scientific">Furculomyces boomerangus</name>
    <dbReference type="NCBI Taxonomy" id="61424"/>
    <lineage>
        <taxon>Eukaryota</taxon>
        <taxon>Fungi</taxon>
        <taxon>Fungi incertae sedis</taxon>
        <taxon>Zoopagomycota</taxon>
        <taxon>Kickxellomycotina</taxon>
        <taxon>Harpellomycetes</taxon>
        <taxon>Harpellales</taxon>
        <taxon>Harpellaceae</taxon>
        <taxon>Furculomyces</taxon>
    </lineage>
</organism>
<dbReference type="PANTHER" id="PTHR11003">
    <property type="entry name" value="POTASSIUM CHANNEL, SUBFAMILY K"/>
    <property type="match status" value="1"/>
</dbReference>
<evidence type="ECO:0000256" key="7">
    <source>
        <dbReference type="ARBA" id="ARBA00023303"/>
    </source>
</evidence>
<dbReference type="Gene3D" id="1.10.287.70">
    <property type="match status" value="2"/>
</dbReference>
<evidence type="ECO:0000256" key="10">
    <source>
        <dbReference type="SAM" id="Phobius"/>
    </source>
</evidence>
<name>A0A2T9Y0E4_9FUNG</name>
<keyword evidence="3 8" id="KW-0812">Transmembrane</keyword>
<dbReference type="GO" id="GO:0005886">
    <property type="term" value="C:plasma membrane"/>
    <property type="evidence" value="ECO:0007669"/>
    <property type="project" value="TreeGrafter"/>
</dbReference>
<keyword evidence="5 8" id="KW-0406">Ion transport</keyword>
<evidence type="ECO:0000256" key="5">
    <source>
        <dbReference type="ARBA" id="ARBA00023065"/>
    </source>
</evidence>
<proteinExistence type="inferred from homology"/>
<feature type="compositionally biased region" description="Polar residues" evidence="9">
    <location>
        <begin position="529"/>
        <end position="550"/>
    </location>
</feature>
<feature type="transmembrane region" description="Helical" evidence="10">
    <location>
        <begin position="281"/>
        <end position="299"/>
    </location>
</feature>
<feature type="transmembrane region" description="Helical" evidence="10">
    <location>
        <begin position="144"/>
        <end position="169"/>
    </location>
</feature>
<evidence type="ECO:0000256" key="8">
    <source>
        <dbReference type="RuleBase" id="RU003857"/>
    </source>
</evidence>
<comment type="similarity">
    <text evidence="8">Belongs to the two pore domain potassium channel (TC 1.A.1.8) family.</text>
</comment>
<keyword evidence="7 8" id="KW-0407">Ion channel</keyword>
<keyword evidence="6 10" id="KW-0472">Membrane</keyword>
<sequence>MEHPEQENIEPNNSNLIGQDYFSDHRPSIHRSRVKFFQTHSNSKPKHLQESQKSHRKDNIRWIVSFAGFLIPDTLLLNGMFLTTSWFGDSGTHDSEQYKNGKLSLFLTFSTIFFIVLIGVRVGLFLSFLFATVAFIFRSLEYNVAITTTLTVLLSIICGIGGILVAILIPNVGASKDLGLKINNEYYGTFFANALTLLVAALLIYDYKVTKNFKKRGSGMSRSQRRLEFSVLALYSWTALGACIFMVVEGFEFYYSVYFCFVTIATIGFGDVVPRSGKSRILVVLWFVVGIVLFGLYLLNTRDVVIQTLSTKYHKEILKIEQKKDNFDKLAIKKYKMMLLQARPKNSWKSKLYRLYLETGISKNKRKVFELPAWMRHIPPQSYEDTKTLPSDKTTALKLSRKRLRNRILVILFINSILWLFSAYIFSILEADQWSYGDALWLCFVSFTTLGYGDISPKSRLGIIFFNFIIVIAVSAYTAYLVSVVEMFQNILLSLIKNKAPSENEHKLPSDNNHNYKMKFFGKNPLSLSHRSSKSNHNSFNSYPTSLNDISHNEKEPKESIKTFIDKEKHIIEITPSPEVWPDAQYWVDVFEKDASDTKESTTTTSKNKLE</sequence>
<reference evidence="12 13" key="1">
    <citation type="journal article" date="2018" name="MBio">
        <title>Comparative Genomics Reveals the Core Gene Toolbox for the Fungus-Insect Symbiosis.</title>
        <authorList>
            <person name="Wang Y."/>
            <person name="Stata M."/>
            <person name="Wang W."/>
            <person name="Stajich J.E."/>
            <person name="White M.M."/>
            <person name="Moncalvo J.M."/>
        </authorList>
    </citation>
    <scope>NUCLEOTIDE SEQUENCE [LARGE SCALE GENOMIC DNA]</scope>
    <source>
        <strain evidence="12 13">AUS-77-4</strain>
    </source>
</reference>
<feature type="transmembrane region" description="Helical" evidence="10">
    <location>
        <begin position="189"/>
        <end position="207"/>
    </location>
</feature>
<protein>
    <recommendedName>
        <fullName evidence="11">Potassium channel domain-containing protein</fullName>
    </recommendedName>
</protein>
<feature type="transmembrane region" description="Helical" evidence="10">
    <location>
        <begin position="62"/>
        <end position="87"/>
    </location>
</feature>
<keyword evidence="2 8" id="KW-0813">Transport</keyword>
<evidence type="ECO:0000313" key="13">
    <source>
        <dbReference type="Proteomes" id="UP000245699"/>
    </source>
</evidence>
<evidence type="ECO:0000256" key="4">
    <source>
        <dbReference type="ARBA" id="ARBA00022989"/>
    </source>
</evidence>
<comment type="caution">
    <text evidence="12">The sequence shown here is derived from an EMBL/GenBank/DDBJ whole genome shotgun (WGS) entry which is preliminary data.</text>
</comment>
<evidence type="ECO:0000259" key="11">
    <source>
        <dbReference type="Pfam" id="PF07885"/>
    </source>
</evidence>
<dbReference type="SUPFAM" id="SSF81324">
    <property type="entry name" value="Voltage-gated potassium channels"/>
    <property type="match status" value="2"/>
</dbReference>
<feature type="transmembrane region" description="Helical" evidence="10">
    <location>
        <begin position="227"/>
        <end position="247"/>
    </location>
</feature>
<evidence type="ECO:0000313" key="12">
    <source>
        <dbReference type="EMBL" id="PVU85795.1"/>
    </source>
</evidence>
<accession>A0A2T9Y0E4</accession>
<gene>
    <name evidence="12" type="ORF">BB559_006810</name>
</gene>
<dbReference type="GO" id="GO:0030322">
    <property type="term" value="P:stabilization of membrane potential"/>
    <property type="evidence" value="ECO:0007669"/>
    <property type="project" value="TreeGrafter"/>
</dbReference>
<feature type="transmembrane region" description="Helical" evidence="10">
    <location>
        <begin position="408"/>
        <end position="427"/>
    </location>
</feature>
<keyword evidence="13" id="KW-1185">Reference proteome</keyword>
<dbReference type="EMBL" id="MBFT01001027">
    <property type="protein sequence ID" value="PVU85795.1"/>
    <property type="molecule type" value="Genomic_DNA"/>
</dbReference>
<feature type="transmembrane region" description="Helical" evidence="10">
    <location>
        <begin position="107"/>
        <end position="137"/>
    </location>
</feature>
<comment type="subcellular location">
    <subcellularLocation>
        <location evidence="1">Membrane</location>
        <topology evidence="1">Multi-pass membrane protein</topology>
    </subcellularLocation>
</comment>
<feature type="transmembrane region" description="Helical" evidence="10">
    <location>
        <begin position="461"/>
        <end position="482"/>
    </location>
</feature>
<feature type="domain" description="Potassium channel" evidence="11">
    <location>
        <begin position="417"/>
        <end position="489"/>
    </location>
</feature>
<evidence type="ECO:0000256" key="6">
    <source>
        <dbReference type="ARBA" id="ARBA00023136"/>
    </source>
</evidence>
<dbReference type="InterPro" id="IPR013099">
    <property type="entry name" value="K_chnl_dom"/>
</dbReference>
<evidence type="ECO:0000256" key="1">
    <source>
        <dbReference type="ARBA" id="ARBA00004141"/>
    </source>
</evidence>
<evidence type="ECO:0000256" key="3">
    <source>
        <dbReference type="ARBA" id="ARBA00022692"/>
    </source>
</evidence>
<feature type="domain" description="Potassium channel" evidence="11">
    <location>
        <begin position="235"/>
        <end position="305"/>
    </location>
</feature>
<dbReference type="OrthoDB" id="297496at2759"/>